<feature type="transmembrane region" description="Helical" evidence="7">
    <location>
        <begin position="270"/>
        <end position="293"/>
    </location>
</feature>
<evidence type="ECO:0000256" key="7">
    <source>
        <dbReference type="SAM" id="Phobius"/>
    </source>
</evidence>
<feature type="transmembrane region" description="Helical" evidence="7">
    <location>
        <begin position="123"/>
        <end position="141"/>
    </location>
</feature>
<organism evidence="8">
    <name type="scientific">uncultured Caudovirales phage</name>
    <dbReference type="NCBI Taxonomy" id="2100421"/>
    <lineage>
        <taxon>Viruses</taxon>
        <taxon>Duplodnaviria</taxon>
        <taxon>Heunggongvirae</taxon>
        <taxon>Uroviricota</taxon>
        <taxon>Caudoviricetes</taxon>
        <taxon>Peduoviridae</taxon>
        <taxon>Maltschvirus</taxon>
        <taxon>Maltschvirus maltsch</taxon>
    </lineage>
</organism>
<evidence type="ECO:0000256" key="1">
    <source>
        <dbReference type="ARBA" id="ARBA00004141"/>
    </source>
</evidence>
<accession>A0A6J5T9K7</accession>
<evidence type="ECO:0000256" key="4">
    <source>
        <dbReference type="ARBA" id="ARBA00022692"/>
    </source>
</evidence>
<evidence type="ECO:0000256" key="5">
    <source>
        <dbReference type="ARBA" id="ARBA00022989"/>
    </source>
</evidence>
<evidence type="ECO:0000256" key="3">
    <source>
        <dbReference type="ARBA" id="ARBA00022448"/>
    </source>
</evidence>
<keyword evidence="3" id="KW-0813">Transport</keyword>
<feature type="transmembrane region" description="Helical" evidence="7">
    <location>
        <begin position="6"/>
        <end position="25"/>
    </location>
</feature>
<keyword evidence="5 7" id="KW-1133">Transmembrane helix</keyword>
<gene>
    <name evidence="8" type="ORF">UFOVP71_114</name>
</gene>
<name>A0A6J5T9K7_9CAUD</name>
<dbReference type="PANTHER" id="PTHR46154:SF4">
    <property type="entry name" value="UREA ACTIVE TRANSPORTER"/>
    <property type="match status" value="1"/>
</dbReference>
<dbReference type="Gene3D" id="1.20.1730.10">
    <property type="entry name" value="Sodium/glucose cotransporter"/>
    <property type="match status" value="1"/>
</dbReference>
<proteinExistence type="inferred from homology"/>
<evidence type="ECO:0000256" key="2">
    <source>
        <dbReference type="ARBA" id="ARBA00006434"/>
    </source>
</evidence>
<dbReference type="PANTHER" id="PTHR46154">
    <property type="match status" value="1"/>
</dbReference>
<dbReference type="InterPro" id="IPR001734">
    <property type="entry name" value="Na/solute_symporter"/>
</dbReference>
<reference evidence="8" key="1">
    <citation type="submission" date="2020-05" db="EMBL/GenBank/DDBJ databases">
        <authorList>
            <person name="Chiriac C."/>
            <person name="Salcher M."/>
            <person name="Ghai R."/>
            <person name="Kavagutti S V."/>
        </authorList>
    </citation>
    <scope>NUCLEOTIDE SEQUENCE</scope>
</reference>
<dbReference type="PROSITE" id="PS50283">
    <property type="entry name" value="NA_SOLUT_SYMP_3"/>
    <property type="match status" value="1"/>
</dbReference>
<comment type="similarity">
    <text evidence="2">Belongs to the sodium:solute symporter (SSF) (TC 2.A.21) family.</text>
</comment>
<dbReference type="Pfam" id="PF00474">
    <property type="entry name" value="SSF"/>
    <property type="match status" value="1"/>
</dbReference>
<evidence type="ECO:0000256" key="6">
    <source>
        <dbReference type="ARBA" id="ARBA00023136"/>
    </source>
</evidence>
<dbReference type="InterPro" id="IPR031155">
    <property type="entry name" value="DUR"/>
</dbReference>
<feature type="transmembrane region" description="Helical" evidence="7">
    <location>
        <begin position="153"/>
        <end position="171"/>
    </location>
</feature>
<dbReference type="GO" id="GO:0005886">
    <property type="term" value="C:plasma membrane"/>
    <property type="evidence" value="ECO:0007669"/>
    <property type="project" value="TreeGrafter"/>
</dbReference>
<feature type="transmembrane region" description="Helical" evidence="7">
    <location>
        <begin position="388"/>
        <end position="410"/>
    </location>
</feature>
<protein>
    <submittedName>
        <fullName evidence="8">PutP Na+/proline symporter</fullName>
    </submittedName>
</protein>
<feature type="transmembrane region" description="Helical" evidence="7">
    <location>
        <begin position="365"/>
        <end position="382"/>
    </location>
</feature>
<sequence>MLELSTVIALMALYFVLCGGLVWGLSGPLVKTKEHYLLADRKFETVRGMFSISAAWTWATALFVAPQLSYQFGFTGFFWILSMNTLTLAIFGFAAHKVRTLYPNGFTFAEHIKNQYGTVAHNVYLLAFLLVAVISLALNIYAGSTLIQTITGLNMNISAVFIIVSAVLFGIIRGLPSTNITEIFKMVMVLATAIIIVPQVWMHVGWDTVVKGMSGANGKYGDLWGTPEAITVFLSTGIYFLFRHISLPWADNGFWQRAFVVNPNKIKRTYALAAVLFFIAPAMFASLGFVAAGAGMTISNLQLTNVLVISQVLGPWALGLVVFMLLTAIISILDSQLASITTLVSHDIIPQLTTITEESKIIDRARLVMVGFIGLAWAMINIPGVNIVYFGFVTGCICMTFFVPSVIALFRPQWQTSKGVIIGILSALIVGFPIYAYANLNKIMEWSLFGFFACLGLSSVISLGSGLLARGKKS</sequence>
<feature type="transmembrane region" description="Helical" evidence="7">
    <location>
        <begin position="77"/>
        <end position="95"/>
    </location>
</feature>
<keyword evidence="4 7" id="KW-0812">Transmembrane</keyword>
<feature type="transmembrane region" description="Helical" evidence="7">
    <location>
        <begin position="224"/>
        <end position="242"/>
    </location>
</feature>
<feature type="transmembrane region" description="Helical" evidence="7">
    <location>
        <begin position="446"/>
        <end position="469"/>
    </location>
</feature>
<dbReference type="EMBL" id="LR797824">
    <property type="protein sequence ID" value="CAB4241576.1"/>
    <property type="molecule type" value="Genomic_DNA"/>
</dbReference>
<dbReference type="InterPro" id="IPR038377">
    <property type="entry name" value="Na/Glc_symporter_sf"/>
</dbReference>
<feature type="transmembrane region" description="Helical" evidence="7">
    <location>
        <begin position="313"/>
        <end position="333"/>
    </location>
</feature>
<feature type="transmembrane region" description="Helical" evidence="7">
    <location>
        <begin position="183"/>
        <end position="204"/>
    </location>
</feature>
<feature type="transmembrane region" description="Helical" evidence="7">
    <location>
        <begin position="46"/>
        <end position="65"/>
    </location>
</feature>
<keyword evidence="6 7" id="KW-0472">Membrane</keyword>
<feature type="transmembrane region" description="Helical" evidence="7">
    <location>
        <begin position="419"/>
        <end position="440"/>
    </location>
</feature>
<dbReference type="GO" id="GO:0015204">
    <property type="term" value="F:urea transmembrane transporter activity"/>
    <property type="evidence" value="ECO:0007669"/>
    <property type="project" value="InterPro"/>
</dbReference>
<evidence type="ECO:0000313" key="8">
    <source>
        <dbReference type="EMBL" id="CAB4241576.1"/>
    </source>
</evidence>
<comment type="subcellular location">
    <subcellularLocation>
        <location evidence="1">Membrane</location>
        <topology evidence="1">Multi-pass membrane protein</topology>
    </subcellularLocation>
</comment>